<dbReference type="InterPro" id="IPR038296">
    <property type="entry name" value="ParD_sf"/>
</dbReference>
<gene>
    <name evidence="1" type="ORF">BWR60_10675</name>
</gene>
<dbReference type="InterPro" id="IPR022789">
    <property type="entry name" value="ParD"/>
</dbReference>
<dbReference type="EMBL" id="NHON01000015">
    <property type="protein sequence ID" value="OWJ67254.1"/>
    <property type="molecule type" value="Genomic_DNA"/>
</dbReference>
<evidence type="ECO:0000313" key="1">
    <source>
        <dbReference type="EMBL" id="OWJ67254.1"/>
    </source>
</evidence>
<reference evidence="2" key="1">
    <citation type="submission" date="2017-05" db="EMBL/GenBank/DDBJ databases">
        <authorList>
            <person name="Macchi M."/>
            <person name="Festa S."/>
            <person name="Coppotelli B.M."/>
            <person name="Morelli I.S."/>
        </authorList>
    </citation>
    <scope>NUCLEOTIDE SEQUENCE [LARGE SCALE GENOMIC DNA]</scope>
    <source>
        <strain evidence="2">I</strain>
    </source>
</reference>
<dbReference type="Proteomes" id="UP000196655">
    <property type="component" value="Unassembled WGS sequence"/>
</dbReference>
<dbReference type="OrthoDB" id="8392969at2"/>
<dbReference type="AlphaFoldDB" id="A0A211ZPZ6"/>
<dbReference type="Pfam" id="PF03693">
    <property type="entry name" value="ParD_antitoxin"/>
    <property type="match status" value="1"/>
</dbReference>
<sequence>MTVKTSISLTDDQEAYARGLVDSGQYPSLSAVLQRGLDMLRRDNEMQDAELQALRTLIDQRRAGPFVDLDEGEAETRAMLQRKRKARAPL</sequence>
<dbReference type="RefSeq" id="WP_088150999.1">
    <property type="nucleotide sequence ID" value="NZ_NHON01000015.1"/>
</dbReference>
<name>A0A211ZPZ6_9PROT</name>
<organism evidence="1 2">
    <name type="scientific">Inquilinus limosus</name>
    <dbReference type="NCBI Taxonomy" id="171674"/>
    <lineage>
        <taxon>Bacteria</taxon>
        <taxon>Pseudomonadati</taxon>
        <taxon>Pseudomonadota</taxon>
        <taxon>Alphaproteobacteria</taxon>
        <taxon>Rhodospirillales</taxon>
        <taxon>Rhodospirillaceae</taxon>
        <taxon>Inquilinus</taxon>
    </lineage>
</organism>
<accession>A0A211ZPZ6</accession>
<comment type="caution">
    <text evidence="1">The sequence shown here is derived from an EMBL/GenBank/DDBJ whole genome shotgun (WGS) entry which is preliminary data.</text>
</comment>
<protein>
    <submittedName>
        <fullName evidence="1">Transcriptional regulator</fullName>
    </submittedName>
</protein>
<dbReference type="Gene3D" id="6.10.10.120">
    <property type="entry name" value="Antitoxin ParD1-like"/>
    <property type="match status" value="1"/>
</dbReference>
<keyword evidence="2" id="KW-1185">Reference proteome</keyword>
<proteinExistence type="predicted"/>
<evidence type="ECO:0000313" key="2">
    <source>
        <dbReference type="Proteomes" id="UP000196655"/>
    </source>
</evidence>